<dbReference type="Pfam" id="PF01081">
    <property type="entry name" value="Aldolase"/>
    <property type="match status" value="1"/>
</dbReference>
<comment type="pathway">
    <text evidence="1">Carbohydrate acid metabolism.</text>
</comment>
<dbReference type="PANTHER" id="PTHR30246">
    <property type="entry name" value="2-KETO-3-DEOXY-6-PHOSPHOGLUCONATE ALDOLASE"/>
    <property type="match status" value="1"/>
</dbReference>
<sequence>MNSIELRNNPWFKNNPLIAILRGVESNEILELASKLIEHEFRLIEIPLNSPNALESIELLVNKFGDEAIIGAGTVTDEEKLDAVLDVGAKLIVTPNMNPQVVRKAVEHQCLVCCGVATPTEAFDAIANGATVLKLFPAEVIKPTGLKAIKSVLPPEVMCLPVGGINPDPAIMREYLDVGAEGFGLGSNLYKRGTSLAEVELNAIAYRNAWNQL</sequence>
<evidence type="ECO:0000256" key="3">
    <source>
        <dbReference type="ARBA" id="ARBA00011233"/>
    </source>
</evidence>
<gene>
    <name evidence="6" type="ORF">ECB94_19145</name>
</gene>
<evidence type="ECO:0000313" key="7">
    <source>
        <dbReference type="Proteomes" id="UP000279760"/>
    </source>
</evidence>
<comment type="subunit">
    <text evidence="3">Homotrimer.</text>
</comment>
<accession>A0A3G4VF70</accession>
<dbReference type="EMBL" id="CP033578">
    <property type="protein sequence ID" value="AYV23413.1"/>
    <property type="molecule type" value="Genomic_DNA"/>
</dbReference>
<dbReference type="NCBIfam" id="NF006600">
    <property type="entry name" value="PRK09140.1"/>
    <property type="match status" value="1"/>
</dbReference>
<comment type="similarity">
    <text evidence="2">Belongs to the KHG/KDPG aldolase family.</text>
</comment>
<evidence type="ECO:0000313" key="6">
    <source>
        <dbReference type="EMBL" id="AYV23413.1"/>
    </source>
</evidence>
<dbReference type="CDD" id="cd00452">
    <property type="entry name" value="KDPG_aldolase"/>
    <property type="match status" value="1"/>
</dbReference>
<evidence type="ECO:0000256" key="5">
    <source>
        <dbReference type="ARBA" id="ARBA00023277"/>
    </source>
</evidence>
<dbReference type="GO" id="GO:0016829">
    <property type="term" value="F:lyase activity"/>
    <property type="evidence" value="ECO:0007669"/>
    <property type="project" value="UniProtKB-KW"/>
</dbReference>
<evidence type="ECO:0000256" key="2">
    <source>
        <dbReference type="ARBA" id="ARBA00006906"/>
    </source>
</evidence>
<dbReference type="AlphaFoldDB" id="A0A3G4VF70"/>
<name>A0A3G4VF70_9VIBR</name>
<dbReference type="RefSeq" id="WP_006070842.1">
    <property type="nucleotide sequence ID" value="NZ_CP033578.1"/>
</dbReference>
<dbReference type="InterPro" id="IPR013785">
    <property type="entry name" value="Aldolase_TIM"/>
</dbReference>
<reference evidence="6 7" key="1">
    <citation type="submission" date="2018-11" db="EMBL/GenBank/DDBJ databases">
        <title>Complete Genome Sequence of Vbrio mediterranei 117-T6: a Potential Pathogen Bacteria Isolated from the Conchocelis of Pyropia.</title>
        <authorList>
            <person name="Liu Q."/>
        </authorList>
    </citation>
    <scope>NUCLEOTIDE SEQUENCE [LARGE SCALE GENOMIC DNA]</scope>
    <source>
        <strain evidence="6 7">117-T6</strain>
    </source>
</reference>
<dbReference type="Gene3D" id="3.20.20.70">
    <property type="entry name" value="Aldolase class I"/>
    <property type="match status" value="1"/>
</dbReference>
<dbReference type="PANTHER" id="PTHR30246:SF1">
    <property type="entry name" value="2-DEHYDRO-3-DEOXY-6-PHOSPHOGALACTONATE ALDOLASE-RELATED"/>
    <property type="match status" value="1"/>
</dbReference>
<evidence type="ECO:0000256" key="4">
    <source>
        <dbReference type="ARBA" id="ARBA00023239"/>
    </source>
</evidence>
<proteinExistence type="inferred from homology"/>
<dbReference type="InterPro" id="IPR000887">
    <property type="entry name" value="Aldlse_KDPG_KHG"/>
</dbReference>
<dbReference type="SUPFAM" id="SSF51569">
    <property type="entry name" value="Aldolase"/>
    <property type="match status" value="1"/>
</dbReference>
<dbReference type="Proteomes" id="UP000279760">
    <property type="component" value="Chromosome 2"/>
</dbReference>
<keyword evidence="5" id="KW-0119">Carbohydrate metabolism</keyword>
<organism evidence="6 7">
    <name type="scientific">Vibrio mediterranei</name>
    <dbReference type="NCBI Taxonomy" id="689"/>
    <lineage>
        <taxon>Bacteria</taxon>
        <taxon>Pseudomonadati</taxon>
        <taxon>Pseudomonadota</taxon>
        <taxon>Gammaproteobacteria</taxon>
        <taxon>Vibrionales</taxon>
        <taxon>Vibrionaceae</taxon>
        <taxon>Vibrio</taxon>
    </lineage>
</organism>
<evidence type="ECO:0000256" key="1">
    <source>
        <dbReference type="ARBA" id="ARBA00004761"/>
    </source>
</evidence>
<protein>
    <submittedName>
        <fullName evidence="6">2-dehydro-3-deoxy-6-phosphogalactonate aldolase</fullName>
    </submittedName>
</protein>
<keyword evidence="4" id="KW-0456">Lyase</keyword>